<keyword evidence="3" id="KW-1185">Reference proteome</keyword>
<evidence type="ECO:0000256" key="1">
    <source>
        <dbReference type="SAM" id="MobiDB-lite"/>
    </source>
</evidence>
<accession>A0A7Z9BWU6</accession>
<dbReference type="AlphaFoldDB" id="A0A7Z9BWU6"/>
<protein>
    <recommendedName>
        <fullName evidence="4">GerMN domain-containing protein</fullName>
    </recommendedName>
</protein>
<organism evidence="2 3">
    <name type="scientific">Planktothrix serta PCC 8927</name>
    <dbReference type="NCBI Taxonomy" id="671068"/>
    <lineage>
        <taxon>Bacteria</taxon>
        <taxon>Bacillati</taxon>
        <taxon>Cyanobacteriota</taxon>
        <taxon>Cyanophyceae</taxon>
        <taxon>Oscillatoriophycideae</taxon>
        <taxon>Oscillatoriales</taxon>
        <taxon>Microcoleaceae</taxon>
        <taxon>Planktothrix</taxon>
    </lineage>
</organism>
<evidence type="ECO:0000313" key="3">
    <source>
        <dbReference type="Proteomes" id="UP000184550"/>
    </source>
</evidence>
<dbReference type="OrthoDB" id="530222at2"/>
<feature type="region of interest" description="Disordered" evidence="1">
    <location>
        <begin position="26"/>
        <end position="56"/>
    </location>
</feature>
<comment type="caution">
    <text evidence="2">The sequence shown here is derived from an EMBL/GenBank/DDBJ whole genome shotgun (WGS) entry which is preliminary data.</text>
</comment>
<evidence type="ECO:0000313" key="2">
    <source>
        <dbReference type="EMBL" id="VXD22848.1"/>
    </source>
</evidence>
<dbReference type="EMBL" id="CZCU02000153">
    <property type="protein sequence ID" value="VXD22848.1"/>
    <property type="molecule type" value="Genomic_DNA"/>
</dbReference>
<gene>
    <name evidence="2" type="ORF">PL8927_760138</name>
</gene>
<evidence type="ECO:0008006" key="4">
    <source>
        <dbReference type="Google" id="ProtNLM"/>
    </source>
</evidence>
<dbReference type="RefSeq" id="WP_083625149.1">
    <property type="nucleotide sequence ID" value="NZ_LR734878.1"/>
</dbReference>
<reference evidence="2" key="1">
    <citation type="submission" date="2019-10" db="EMBL/GenBank/DDBJ databases">
        <authorList>
            <consortium name="Genoscope - CEA"/>
            <person name="William W."/>
        </authorList>
    </citation>
    <scope>NUCLEOTIDE SEQUENCE [LARGE SCALE GENOMIC DNA]</scope>
    <source>
        <strain evidence="2">BBR_PRJEB10992</strain>
    </source>
</reference>
<proteinExistence type="predicted"/>
<dbReference type="Proteomes" id="UP000184550">
    <property type="component" value="Unassembled WGS sequence"/>
</dbReference>
<name>A0A7Z9BWU6_9CYAN</name>
<sequence>MNSIQHFLTRCIVAVTILSLSSCSSPPVDIQTQPQTPPEATISPQPTPEPQKQALSPANTVPVTIYQVDSQCSELVPRQITVPKQQALETAITEVLEQQSSSDFPLNYRINVDKSQKLVTIDFRVPTTAARTFNSLSSCEQLALFGSLRQTITTNPDWKINQVIFTEQGEEITL</sequence>